<dbReference type="PROSITE" id="PS51668">
    <property type="entry name" value="TSAA_2"/>
    <property type="match status" value="1"/>
</dbReference>
<evidence type="ECO:0000256" key="2">
    <source>
        <dbReference type="ARBA" id="ARBA00033753"/>
    </source>
</evidence>
<dbReference type="Proteomes" id="UP000694388">
    <property type="component" value="Unplaced"/>
</dbReference>
<dbReference type="InterPro" id="IPR023368">
    <property type="entry name" value="UPF0066_cons_site"/>
</dbReference>
<proteinExistence type="inferred from homology"/>
<dbReference type="Gene3D" id="2.40.30.70">
    <property type="entry name" value="YaeB-like"/>
    <property type="match status" value="1"/>
</dbReference>
<dbReference type="GeneTree" id="ENSGT00390000004643"/>
<feature type="domain" description="TsaA-like" evidence="4">
    <location>
        <begin position="38"/>
        <end position="175"/>
    </location>
</feature>
<keyword evidence="1" id="KW-0949">S-adenosyl-L-methionine</keyword>
<dbReference type="InterPro" id="IPR023370">
    <property type="entry name" value="TrmO-like_N"/>
</dbReference>
<dbReference type="SUPFAM" id="SSF118196">
    <property type="entry name" value="YaeB-like"/>
    <property type="match status" value="1"/>
</dbReference>
<organism evidence="5 6">
    <name type="scientific">Eptatretus burgeri</name>
    <name type="common">Inshore hagfish</name>
    <dbReference type="NCBI Taxonomy" id="7764"/>
    <lineage>
        <taxon>Eukaryota</taxon>
        <taxon>Metazoa</taxon>
        <taxon>Chordata</taxon>
        <taxon>Craniata</taxon>
        <taxon>Vertebrata</taxon>
        <taxon>Cyclostomata</taxon>
        <taxon>Myxini</taxon>
        <taxon>Myxiniformes</taxon>
        <taxon>Myxinidae</taxon>
        <taxon>Eptatretinae</taxon>
        <taxon>Eptatretus</taxon>
    </lineage>
</organism>
<keyword evidence="6" id="KW-1185">Reference proteome</keyword>
<reference evidence="5" key="1">
    <citation type="submission" date="2025-08" db="UniProtKB">
        <authorList>
            <consortium name="Ensembl"/>
        </authorList>
    </citation>
    <scope>IDENTIFICATION</scope>
</reference>
<dbReference type="InterPro" id="IPR036413">
    <property type="entry name" value="YaeB-like_sf"/>
</dbReference>
<dbReference type="Ensembl" id="ENSEBUT00000002118.1">
    <property type="protein sequence ID" value="ENSEBUP00000001783.1"/>
    <property type="gene ID" value="ENSEBUG00000001472.1"/>
</dbReference>
<dbReference type="AlphaFoldDB" id="A0A8C4NBA1"/>
<dbReference type="PANTHER" id="PTHR12818">
    <property type="entry name" value="TRNA (ADENINE(37)-N6)-METHYLTRANSFERASE"/>
    <property type="match status" value="1"/>
</dbReference>
<dbReference type="Pfam" id="PF01980">
    <property type="entry name" value="TrmO_N"/>
    <property type="match status" value="1"/>
</dbReference>
<dbReference type="CDD" id="cd09281">
    <property type="entry name" value="UPF0066"/>
    <property type="match status" value="1"/>
</dbReference>
<evidence type="ECO:0000256" key="3">
    <source>
        <dbReference type="SAM" id="MobiDB-lite"/>
    </source>
</evidence>
<evidence type="ECO:0000313" key="6">
    <source>
        <dbReference type="Proteomes" id="UP000694388"/>
    </source>
</evidence>
<dbReference type="InterPro" id="IPR040372">
    <property type="entry name" value="YaeB-like"/>
</dbReference>
<feature type="region of interest" description="Disordered" evidence="3">
    <location>
        <begin position="1"/>
        <end position="31"/>
    </location>
</feature>
<dbReference type="InterPro" id="IPR036414">
    <property type="entry name" value="YaeB_N_sf"/>
</dbReference>
<protein>
    <recommendedName>
        <fullName evidence="4">TsaA-like domain-containing protein</fullName>
    </recommendedName>
</protein>
<dbReference type="PROSITE" id="PS01318">
    <property type="entry name" value="TSAA_1"/>
    <property type="match status" value="1"/>
</dbReference>
<accession>A0A8C4NBA1</accession>
<name>A0A8C4NBA1_EPTBU</name>
<evidence type="ECO:0000256" key="1">
    <source>
        <dbReference type="ARBA" id="ARBA00022691"/>
    </source>
</evidence>
<reference evidence="5" key="2">
    <citation type="submission" date="2025-09" db="UniProtKB">
        <authorList>
            <consortium name="Ensembl"/>
        </authorList>
    </citation>
    <scope>IDENTIFICATION</scope>
</reference>
<sequence>MLRDAPTAQNTGRNADTVCSAPSMRQSSRSLETGEIWTQPVGFLRTCFPGKRGTPRQGSICPHARAFLRIRHEVFTNPSHAIMGLTAYSHVWIIFIFHLNENQAVKAKVRPPRLDGKKVGVFASRSPHRPNPIGITLARLDSIEGMTCWMCCCPFKESHAIHPFLMMKLPTFSCK</sequence>
<evidence type="ECO:0000313" key="5">
    <source>
        <dbReference type="Ensembl" id="ENSEBUP00000001783.1"/>
    </source>
</evidence>
<comment type="similarity">
    <text evidence="2">Belongs to the tRNA methyltransferase O family.</text>
</comment>
<evidence type="ECO:0000259" key="4">
    <source>
        <dbReference type="PROSITE" id="PS51668"/>
    </source>
</evidence>
<dbReference type="PANTHER" id="PTHR12818:SF0">
    <property type="entry name" value="TRNA (ADENINE(37)-N6)-METHYLTRANSFERASE"/>
    <property type="match status" value="1"/>
</dbReference>